<dbReference type="Gene3D" id="2.60.40.1080">
    <property type="match status" value="1"/>
</dbReference>
<name>A0A7W8JT14_9DEIO</name>
<proteinExistence type="predicted"/>
<dbReference type="Proteomes" id="UP000552709">
    <property type="component" value="Unassembled WGS sequence"/>
</dbReference>
<evidence type="ECO:0000313" key="3">
    <source>
        <dbReference type="Proteomes" id="UP000552709"/>
    </source>
</evidence>
<accession>A0A7W8JT14</accession>
<evidence type="ECO:0008006" key="4">
    <source>
        <dbReference type="Google" id="ProtNLM"/>
    </source>
</evidence>
<keyword evidence="1" id="KW-0732">Signal</keyword>
<feature type="signal peptide" evidence="1">
    <location>
        <begin position="1"/>
        <end position="20"/>
    </location>
</feature>
<keyword evidence="3" id="KW-1185">Reference proteome</keyword>
<protein>
    <recommendedName>
        <fullName evidence="4">BIG2 domain-containing protein</fullName>
    </recommendedName>
</protein>
<dbReference type="EMBL" id="JACHFL010000001">
    <property type="protein sequence ID" value="MBB5361271.1"/>
    <property type="molecule type" value="Genomic_DNA"/>
</dbReference>
<reference evidence="2 3" key="1">
    <citation type="submission" date="2020-08" db="EMBL/GenBank/DDBJ databases">
        <title>Genomic Encyclopedia of Type Strains, Phase IV (KMG-IV): sequencing the most valuable type-strain genomes for metagenomic binning, comparative biology and taxonomic classification.</title>
        <authorList>
            <person name="Goeker M."/>
        </authorList>
    </citation>
    <scope>NUCLEOTIDE SEQUENCE [LARGE SCALE GENOMIC DNA]</scope>
    <source>
        <strain evidence="2 3">DSM 27939</strain>
    </source>
</reference>
<evidence type="ECO:0000313" key="2">
    <source>
        <dbReference type="EMBL" id="MBB5361271.1"/>
    </source>
</evidence>
<sequence length="338" mass="34708">MSRVLLPVALLLTAVLSACGGGTAPPAAALELNGATSLSVGAPSSLTAVVRDSSGNALNSAVTYTSSQPDVIAVDARGNLTVKRLTATDRPVELTASAGGKSASLVVSTYGLELAVGTYVWNLQAAGAAPGRFIVVRYRPESAAGEIQASTYTVSAPGGESLSCSLSQNAIERACWWAETDATKYPAGEYRASLVQNGVTYETTASLPDPEAVLGFVNGATASTSGREVTFAGEVPAQAGWLYAYVSKRRLETSSLAGPRPSGSAVLRGQELNQGTDPLNVSVYATTLPTTLKVGSAVPAGNYESWITAMSGNLSSFNEVLPEQFNVSATFGGTITLR</sequence>
<organism evidence="2 3">
    <name type="scientific">Deinococcus humi</name>
    <dbReference type="NCBI Taxonomy" id="662880"/>
    <lineage>
        <taxon>Bacteria</taxon>
        <taxon>Thermotogati</taxon>
        <taxon>Deinococcota</taxon>
        <taxon>Deinococci</taxon>
        <taxon>Deinococcales</taxon>
        <taxon>Deinococcaceae</taxon>
        <taxon>Deinococcus</taxon>
    </lineage>
</organism>
<comment type="caution">
    <text evidence="2">The sequence shown here is derived from an EMBL/GenBank/DDBJ whole genome shotgun (WGS) entry which is preliminary data.</text>
</comment>
<dbReference type="PROSITE" id="PS51257">
    <property type="entry name" value="PROKAR_LIPOPROTEIN"/>
    <property type="match status" value="1"/>
</dbReference>
<dbReference type="AlphaFoldDB" id="A0A7W8JT14"/>
<evidence type="ECO:0000256" key="1">
    <source>
        <dbReference type="SAM" id="SignalP"/>
    </source>
</evidence>
<gene>
    <name evidence="2" type="ORF">HNQ08_000342</name>
</gene>
<dbReference type="RefSeq" id="WP_184127360.1">
    <property type="nucleotide sequence ID" value="NZ_JACHFL010000001.1"/>
</dbReference>
<feature type="chain" id="PRO_5030568455" description="BIG2 domain-containing protein" evidence="1">
    <location>
        <begin position="21"/>
        <end position="338"/>
    </location>
</feature>